<evidence type="ECO:0000313" key="2">
    <source>
        <dbReference type="Proteomes" id="UP001148737"/>
    </source>
</evidence>
<gene>
    <name evidence="1" type="ORF">NLG97_g5684</name>
</gene>
<evidence type="ECO:0000313" key="1">
    <source>
        <dbReference type="EMBL" id="KAJ3490951.1"/>
    </source>
</evidence>
<sequence>MSDADFETIKKLQQERNAAAAAKKGTRSSTQRTDSTKQKLTDSADNELYDNDGGDKFAGYHTSLPMGNDDDEMDGQDNTRRLVGQYTASTEIINEFARGDGVEEDDILAGKGEKSGRIVDRETDYQKRRFNRVLTPTRADPFAENRQAGVAENGTNYREIMEERELEREEERVRRAIQSKQESGDHDDEAPQEEMGCRRR</sequence>
<name>A0ACC1QT42_9HYPO</name>
<dbReference type="EMBL" id="JANAKD010000665">
    <property type="protein sequence ID" value="KAJ3490951.1"/>
    <property type="molecule type" value="Genomic_DNA"/>
</dbReference>
<dbReference type="Proteomes" id="UP001148737">
    <property type="component" value="Unassembled WGS sequence"/>
</dbReference>
<keyword evidence="2" id="KW-1185">Reference proteome</keyword>
<accession>A0ACC1QT42</accession>
<comment type="caution">
    <text evidence="1">The sequence shown here is derived from an EMBL/GenBank/DDBJ whole genome shotgun (WGS) entry which is preliminary data.</text>
</comment>
<organism evidence="1 2">
    <name type="scientific">Lecanicillium saksenae</name>
    <dbReference type="NCBI Taxonomy" id="468837"/>
    <lineage>
        <taxon>Eukaryota</taxon>
        <taxon>Fungi</taxon>
        <taxon>Dikarya</taxon>
        <taxon>Ascomycota</taxon>
        <taxon>Pezizomycotina</taxon>
        <taxon>Sordariomycetes</taxon>
        <taxon>Hypocreomycetidae</taxon>
        <taxon>Hypocreales</taxon>
        <taxon>Cordycipitaceae</taxon>
        <taxon>Lecanicillium</taxon>
    </lineage>
</organism>
<protein>
    <submittedName>
        <fullName evidence="1">Uncharacterized protein</fullName>
    </submittedName>
</protein>
<proteinExistence type="predicted"/>
<reference evidence="1" key="1">
    <citation type="submission" date="2022-07" db="EMBL/GenBank/DDBJ databases">
        <title>Genome Sequence of Lecanicillium saksenae.</title>
        <authorList>
            <person name="Buettner E."/>
        </authorList>
    </citation>
    <scope>NUCLEOTIDE SEQUENCE</scope>
    <source>
        <strain evidence="1">VT-O1</strain>
    </source>
</reference>